<evidence type="ECO:0000256" key="2">
    <source>
        <dbReference type="ARBA" id="ARBA00010876"/>
    </source>
</evidence>
<dbReference type="InterPro" id="IPR020103">
    <property type="entry name" value="PsdUridine_synth_cat_dom_sf"/>
</dbReference>
<evidence type="ECO:0000259" key="7">
    <source>
        <dbReference type="SMART" id="SM00363"/>
    </source>
</evidence>
<comment type="similarity">
    <text evidence="2 6">Belongs to the pseudouridine synthase RluA family.</text>
</comment>
<organism evidence="8 9">
    <name type="scientific">Lactonifactor longoviformis DSM 17459</name>
    <dbReference type="NCBI Taxonomy" id="1122155"/>
    <lineage>
        <taxon>Bacteria</taxon>
        <taxon>Bacillati</taxon>
        <taxon>Bacillota</taxon>
        <taxon>Clostridia</taxon>
        <taxon>Eubacteriales</taxon>
        <taxon>Clostridiaceae</taxon>
        <taxon>Lactonifactor</taxon>
    </lineage>
</organism>
<dbReference type="InterPro" id="IPR050188">
    <property type="entry name" value="RluA_PseudoU_synthase"/>
</dbReference>
<dbReference type="RefSeq" id="WP_072850960.1">
    <property type="nucleotide sequence ID" value="NZ_FQVI01000007.1"/>
</dbReference>
<feature type="domain" description="RNA-binding S4" evidence="7">
    <location>
        <begin position="13"/>
        <end position="73"/>
    </location>
</feature>
<dbReference type="GO" id="GO:0120159">
    <property type="term" value="F:rRNA pseudouridine synthase activity"/>
    <property type="evidence" value="ECO:0007669"/>
    <property type="project" value="UniProtKB-ARBA"/>
</dbReference>
<dbReference type="SUPFAM" id="SSF55174">
    <property type="entry name" value="Alpha-L RNA-binding motif"/>
    <property type="match status" value="1"/>
</dbReference>
<dbReference type="EMBL" id="FQVI01000007">
    <property type="protein sequence ID" value="SHE85227.1"/>
    <property type="molecule type" value="Genomic_DNA"/>
</dbReference>
<dbReference type="GO" id="GO:0000455">
    <property type="term" value="P:enzyme-directed rRNA pseudouridine synthesis"/>
    <property type="evidence" value="ECO:0007669"/>
    <property type="project" value="UniProtKB-ARBA"/>
</dbReference>
<reference evidence="8 9" key="1">
    <citation type="submission" date="2016-11" db="EMBL/GenBank/DDBJ databases">
        <authorList>
            <person name="Jaros S."/>
            <person name="Januszkiewicz K."/>
            <person name="Wedrychowicz H."/>
        </authorList>
    </citation>
    <scope>NUCLEOTIDE SEQUENCE [LARGE SCALE GENOMIC DNA]</scope>
    <source>
        <strain evidence="8 9">DSM 17459</strain>
    </source>
</reference>
<dbReference type="PANTHER" id="PTHR21600">
    <property type="entry name" value="MITOCHONDRIAL RNA PSEUDOURIDINE SYNTHASE"/>
    <property type="match status" value="1"/>
</dbReference>
<dbReference type="InterPro" id="IPR006225">
    <property type="entry name" value="PsdUridine_synth_RluC/D"/>
</dbReference>
<evidence type="ECO:0000256" key="5">
    <source>
        <dbReference type="PROSITE-ProRule" id="PRU00182"/>
    </source>
</evidence>
<evidence type="ECO:0000313" key="9">
    <source>
        <dbReference type="Proteomes" id="UP000184245"/>
    </source>
</evidence>
<evidence type="ECO:0000256" key="4">
    <source>
        <dbReference type="PIRSR" id="PIRSR606225-1"/>
    </source>
</evidence>
<dbReference type="InterPro" id="IPR006224">
    <property type="entry name" value="PsdUridine_synth_RluA-like_CS"/>
</dbReference>
<comment type="function">
    <text evidence="6">Responsible for synthesis of pseudouridine from uracil.</text>
</comment>
<dbReference type="Pfam" id="PF00849">
    <property type="entry name" value="PseudoU_synth_2"/>
    <property type="match status" value="1"/>
</dbReference>
<evidence type="ECO:0000256" key="6">
    <source>
        <dbReference type="RuleBase" id="RU362028"/>
    </source>
</evidence>
<accession>A0A1M4WVP3</accession>
<proteinExistence type="inferred from homology"/>
<dbReference type="AlphaFoldDB" id="A0A1M4WVP3"/>
<dbReference type="InterPro" id="IPR006145">
    <property type="entry name" value="PsdUridine_synth_RsuA/RluA"/>
</dbReference>
<keyword evidence="5" id="KW-0694">RNA-binding</keyword>
<dbReference type="CDD" id="cd02869">
    <property type="entry name" value="PseudoU_synth_RluA_like"/>
    <property type="match status" value="1"/>
</dbReference>
<dbReference type="NCBIfam" id="TIGR00005">
    <property type="entry name" value="rluA_subfam"/>
    <property type="match status" value="1"/>
</dbReference>
<dbReference type="PROSITE" id="PS01129">
    <property type="entry name" value="PSI_RLU"/>
    <property type="match status" value="1"/>
</dbReference>
<dbReference type="EC" id="5.4.99.-" evidence="6"/>
<keyword evidence="9" id="KW-1185">Reference proteome</keyword>
<dbReference type="SUPFAM" id="SSF55120">
    <property type="entry name" value="Pseudouridine synthase"/>
    <property type="match status" value="1"/>
</dbReference>
<sequence>MKEIVIGENQAGQRFDKYLSKYLNEAPKSFLYKMLRKKNITLNGKKATGSEKLKEQDIVRLFLSEETIDKFSQVKVERSHGKLSILYEDKHIAAVNKPSGMLSQKASGSDVSLVEYLTGYLLESGQMKEEDFRCFHPGICNRLDRNTSGIVIAGKTLAGLQEMNEAFKLRSLKKEYLALVEGVVSSGAYLKGYLHKDEKCNKVVVEKEPFEGSVPIETEYRPLAGNQRVTLLNIHLVTGRSHQIRSHLASIGHPVIGDGKYGSKKSNQLFCDSYGVKSQLLHAYRLTMPELKGELNYLSHKVLTAPIPSDMKRVLEGEHIEESIHE</sequence>
<protein>
    <recommendedName>
        <fullName evidence="6">Pseudouridine synthase</fullName>
        <ecNumber evidence="6">5.4.99.-</ecNumber>
    </recommendedName>
</protein>
<dbReference type="PANTHER" id="PTHR21600:SF83">
    <property type="entry name" value="PSEUDOURIDYLATE SYNTHASE RPUSD4, MITOCHONDRIAL"/>
    <property type="match status" value="1"/>
</dbReference>
<evidence type="ECO:0000256" key="1">
    <source>
        <dbReference type="ARBA" id="ARBA00000073"/>
    </source>
</evidence>
<dbReference type="STRING" id="1122155.SAMN02745158_01747"/>
<dbReference type="GO" id="GO:0003723">
    <property type="term" value="F:RNA binding"/>
    <property type="evidence" value="ECO:0007669"/>
    <property type="project" value="UniProtKB-KW"/>
</dbReference>
<dbReference type="InterPro" id="IPR002942">
    <property type="entry name" value="S4_RNA-bd"/>
</dbReference>
<evidence type="ECO:0000256" key="3">
    <source>
        <dbReference type="ARBA" id="ARBA00023235"/>
    </source>
</evidence>
<feature type="active site" evidence="4">
    <location>
        <position position="144"/>
    </location>
</feature>
<dbReference type="CDD" id="cd00165">
    <property type="entry name" value="S4"/>
    <property type="match status" value="1"/>
</dbReference>
<dbReference type="OrthoDB" id="9807829at2"/>
<dbReference type="Gene3D" id="3.30.2350.10">
    <property type="entry name" value="Pseudouridine synthase"/>
    <property type="match status" value="1"/>
</dbReference>
<keyword evidence="3 6" id="KW-0413">Isomerase</keyword>
<dbReference type="PROSITE" id="PS50889">
    <property type="entry name" value="S4"/>
    <property type="match status" value="1"/>
</dbReference>
<dbReference type="SMART" id="SM00363">
    <property type="entry name" value="S4"/>
    <property type="match status" value="1"/>
</dbReference>
<dbReference type="Gene3D" id="3.10.290.10">
    <property type="entry name" value="RNA-binding S4 domain"/>
    <property type="match status" value="1"/>
</dbReference>
<evidence type="ECO:0000313" key="8">
    <source>
        <dbReference type="EMBL" id="SHE85227.1"/>
    </source>
</evidence>
<gene>
    <name evidence="8" type="ORF">SAMN02745158_01747</name>
</gene>
<name>A0A1M4WVP3_9CLOT</name>
<dbReference type="Proteomes" id="UP000184245">
    <property type="component" value="Unassembled WGS sequence"/>
</dbReference>
<dbReference type="InterPro" id="IPR036986">
    <property type="entry name" value="S4_RNA-bd_sf"/>
</dbReference>
<comment type="catalytic activity">
    <reaction evidence="1 6">
        <text>a uridine in RNA = a pseudouridine in RNA</text>
        <dbReference type="Rhea" id="RHEA:48348"/>
        <dbReference type="Rhea" id="RHEA-COMP:12068"/>
        <dbReference type="Rhea" id="RHEA-COMP:12069"/>
        <dbReference type="ChEBI" id="CHEBI:65314"/>
        <dbReference type="ChEBI" id="CHEBI:65315"/>
    </reaction>
</comment>